<dbReference type="OrthoDB" id="5379982at2"/>
<dbReference type="PROSITE" id="PS51257">
    <property type="entry name" value="PROKAR_LIPOPROTEIN"/>
    <property type="match status" value="1"/>
</dbReference>
<protein>
    <recommendedName>
        <fullName evidence="5">Lipoprotein</fullName>
    </recommendedName>
</protein>
<sequence length="383" mass="39945">MRLTAIATAMLVLGGCSRTTEGPTPAVERVVNPRARVGELTRLCNAQGGATGWRLELQGRRFSPMPGEVLTDTPTVELPEVTLRGPSTYTLTRERVFYVRPELLLLDVPTRDSTPPVELAPGSYAVEVANPLGGTGRLPDALQVVEPPSVTRVVPPADGYSAADSNPIVIEGQGFQPGTSPLLSLRREGVEDQPLFFVTVASPTRVESELPPGTPEGVYSLVLAHGDGCEAVATGALDVRYPRLGTLTVSPRSGAERGDTTVNIRNTPTGPQRAFSAVPEVYIVAPVKSAPSQTQRIPLRSVELVSPQELRAVVPTCSGFDEPGGDPTCPGGIVVGGPYALEVLDPAGAVGEVPAAEGFTVVGGPGFTLEESAPLDVPGAVQP</sequence>
<dbReference type="RefSeq" id="WP_074951081.1">
    <property type="nucleotide sequence ID" value="NZ_BJXR01000014.1"/>
</dbReference>
<gene>
    <name evidence="1" type="ORF">MFU01_11250</name>
    <name evidence="2" type="ORF">SAMN05443572_102799</name>
</gene>
<evidence type="ECO:0000313" key="2">
    <source>
        <dbReference type="EMBL" id="SET58929.1"/>
    </source>
</evidence>
<dbReference type="AlphaFoldDB" id="A0A511SY57"/>
<evidence type="ECO:0000313" key="3">
    <source>
        <dbReference type="Proteomes" id="UP000183760"/>
    </source>
</evidence>
<accession>A0A511SY57</accession>
<evidence type="ECO:0000313" key="4">
    <source>
        <dbReference type="Proteomes" id="UP000321514"/>
    </source>
</evidence>
<proteinExistence type="predicted"/>
<dbReference type="Proteomes" id="UP000321514">
    <property type="component" value="Unassembled WGS sequence"/>
</dbReference>
<dbReference type="Proteomes" id="UP000183760">
    <property type="component" value="Unassembled WGS sequence"/>
</dbReference>
<keyword evidence="3" id="KW-1185">Reference proteome</keyword>
<reference evidence="1 4" key="2">
    <citation type="submission" date="2019-07" db="EMBL/GenBank/DDBJ databases">
        <title>Whole genome shotgun sequence of Myxococcus fulvus NBRC 100333.</title>
        <authorList>
            <person name="Hosoyama A."/>
            <person name="Uohara A."/>
            <person name="Ohji S."/>
            <person name="Ichikawa N."/>
        </authorList>
    </citation>
    <scope>NUCLEOTIDE SEQUENCE [LARGE SCALE GENOMIC DNA]</scope>
    <source>
        <strain evidence="1 4">NBRC 100333</strain>
    </source>
</reference>
<comment type="caution">
    <text evidence="1">The sequence shown here is derived from an EMBL/GenBank/DDBJ whole genome shotgun (WGS) entry which is preliminary data.</text>
</comment>
<organism evidence="1 4">
    <name type="scientific">Myxococcus fulvus</name>
    <dbReference type="NCBI Taxonomy" id="33"/>
    <lineage>
        <taxon>Bacteria</taxon>
        <taxon>Pseudomonadati</taxon>
        <taxon>Myxococcota</taxon>
        <taxon>Myxococcia</taxon>
        <taxon>Myxococcales</taxon>
        <taxon>Cystobacterineae</taxon>
        <taxon>Myxococcaceae</taxon>
        <taxon>Myxococcus</taxon>
    </lineage>
</organism>
<evidence type="ECO:0008006" key="5">
    <source>
        <dbReference type="Google" id="ProtNLM"/>
    </source>
</evidence>
<dbReference type="EMBL" id="BJXR01000014">
    <property type="protein sequence ID" value="GEN06088.1"/>
    <property type="molecule type" value="Genomic_DNA"/>
</dbReference>
<name>A0A511SY57_MYXFU</name>
<evidence type="ECO:0000313" key="1">
    <source>
        <dbReference type="EMBL" id="GEN06088.1"/>
    </source>
</evidence>
<dbReference type="EMBL" id="FOIB01000002">
    <property type="protein sequence ID" value="SET58929.1"/>
    <property type="molecule type" value="Genomic_DNA"/>
</dbReference>
<reference evidence="2 3" key="1">
    <citation type="submission" date="2016-10" db="EMBL/GenBank/DDBJ databases">
        <authorList>
            <person name="Varghese N."/>
            <person name="Submissions S."/>
        </authorList>
    </citation>
    <scope>NUCLEOTIDE SEQUENCE [LARGE SCALE GENOMIC DNA]</scope>
    <source>
        <strain evidence="2 3">DSM 16525</strain>
    </source>
</reference>